<evidence type="ECO:0000313" key="2">
    <source>
        <dbReference type="EMBL" id="GBN82559.1"/>
    </source>
</evidence>
<dbReference type="Proteomes" id="UP000499080">
    <property type="component" value="Unassembled WGS sequence"/>
</dbReference>
<keyword evidence="3" id="KW-1185">Reference proteome</keyword>
<dbReference type="Gene3D" id="3.30.70.270">
    <property type="match status" value="1"/>
</dbReference>
<dbReference type="InterPro" id="IPR043128">
    <property type="entry name" value="Rev_trsase/Diguanyl_cyclase"/>
</dbReference>
<dbReference type="CDD" id="cd01647">
    <property type="entry name" value="RT_LTR"/>
    <property type="match status" value="1"/>
</dbReference>
<dbReference type="InterPro" id="IPR043502">
    <property type="entry name" value="DNA/RNA_pol_sf"/>
</dbReference>
<dbReference type="InterPro" id="IPR000477">
    <property type="entry name" value="RT_dom"/>
</dbReference>
<dbReference type="PANTHER" id="PTHR37984:SF5">
    <property type="entry name" value="PROTEIN NYNRIN-LIKE"/>
    <property type="match status" value="1"/>
</dbReference>
<accession>A0A4Y2S5H0</accession>
<organism evidence="2 3">
    <name type="scientific">Araneus ventricosus</name>
    <name type="common">Orbweaver spider</name>
    <name type="synonym">Epeira ventricosa</name>
    <dbReference type="NCBI Taxonomy" id="182803"/>
    <lineage>
        <taxon>Eukaryota</taxon>
        <taxon>Metazoa</taxon>
        <taxon>Ecdysozoa</taxon>
        <taxon>Arthropoda</taxon>
        <taxon>Chelicerata</taxon>
        <taxon>Arachnida</taxon>
        <taxon>Araneae</taxon>
        <taxon>Araneomorphae</taxon>
        <taxon>Entelegynae</taxon>
        <taxon>Araneoidea</taxon>
        <taxon>Araneidae</taxon>
        <taxon>Araneus</taxon>
    </lineage>
</organism>
<evidence type="ECO:0000313" key="3">
    <source>
        <dbReference type="Proteomes" id="UP000499080"/>
    </source>
</evidence>
<proteinExistence type="predicted"/>
<reference evidence="2 3" key="1">
    <citation type="journal article" date="2019" name="Sci. Rep.">
        <title>Orb-weaving spider Araneus ventricosus genome elucidates the spidroin gene catalogue.</title>
        <authorList>
            <person name="Kono N."/>
            <person name="Nakamura H."/>
            <person name="Ohtoshi R."/>
            <person name="Moran D.A.P."/>
            <person name="Shinohara A."/>
            <person name="Yoshida Y."/>
            <person name="Fujiwara M."/>
            <person name="Mori M."/>
            <person name="Tomita M."/>
            <person name="Arakawa K."/>
        </authorList>
    </citation>
    <scope>NUCLEOTIDE SEQUENCE [LARGE SCALE GENOMIC DNA]</scope>
</reference>
<dbReference type="AlphaFoldDB" id="A0A4Y2S5H0"/>
<dbReference type="Pfam" id="PF00078">
    <property type="entry name" value="RVT_1"/>
    <property type="match status" value="1"/>
</dbReference>
<protein>
    <submittedName>
        <fullName evidence="2">Transposon Ty3-G Gag-Pol polyprotein</fullName>
    </submittedName>
</protein>
<dbReference type="OrthoDB" id="6426130at2759"/>
<comment type="caution">
    <text evidence="2">The sequence shown here is derived from an EMBL/GenBank/DDBJ whole genome shotgun (WGS) entry which is preliminary data.</text>
</comment>
<name>A0A4Y2S5H0_ARAVE</name>
<feature type="domain" description="Reverse transcriptase" evidence="1">
    <location>
        <begin position="1"/>
        <end position="80"/>
    </location>
</feature>
<dbReference type="SUPFAM" id="SSF56672">
    <property type="entry name" value="DNA/RNA polymerases"/>
    <property type="match status" value="1"/>
</dbReference>
<dbReference type="PROSITE" id="PS50878">
    <property type="entry name" value="RT_POL"/>
    <property type="match status" value="1"/>
</dbReference>
<gene>
    <name evidence="2" type="primary">TY3B-G_123</name>
    <name evidence="2" type="ORF">AVEN_172287_1</name>
</gene>
<dbReference type="GO" id="GO:0071897">
    <property type="term" value="P:DNA biosynthetic process"/>
    <property type="evidence" value="ECO:0007669"/>
    <property type="project" value="UniProtKB-ARBA"/>
</dbReference>
<evidence type="ECO:0000259" key="1">
    <source>
        <dbReference type="PROSITE" id="PS50878"/>
    </source>
</evidence>
<dbReference type="FunFam" id="3.30.70.270:FF:000003">
    <property type="entry name" value="Transposon Ty3-G Gag-Pol polyprotein"/>
    <property type="match status" value="1"/>
</dbReference>
<dbReference type="InterPro" id="IPR050951">
    <property type="entry name" value="Retrovirus_Pol_polyprotein"/>
</dbReference>
<dbReference type="PANTHER" id="PTHR37984">
    <property type="entry name" value="PROTEIN CBG26694"/>
    <property type="match status" value="1"/>
</dbReference>
<sequence>MSFGFKNAPATFQRFIHEVLRGLDFVFPYLNDILIAFKSNQEHEIHLNLVLERLNTVGLRINISKSEFAVEEIEFLGYLITPQGSRPLPEKVKAIMNYKRPENIQDLEHFLEF</sequence>
<dbReference type="EMBL" id="BGPR01019653">
    <property type="protein sequence ID" value="GBN82559.1"/>
    <property type="molecule type" value="Genomic_DNA"/>
</dbReference>